<name>A0ABX7B059_9PROT</name>
<dbReference type="RefSeq" id="WP_158044883.1">
    <property type="nucleotide sequence ID" value="NZ_CP067420.1"/>
</dbReference>
<accession>A0ABX7B059</accession>
<evidence type="ECO:0000313" key="1">
    <source>
        <dbReference type="EMBL" id="QQP87536.1"/>
    </source>
</evidence>
<dbReference type="Gene3D" id="2.30.30.110">
    <property type="match status" value="1"/>
</dbReference>
<dbReference type="Proteomes" id="UP000595197">
    <property type="component" value="Chromosome"/>
</dbReference>
<proteinExistence type="predicted"/>
<dbReference type="SUPFAM" id="SSF50118">
    <property type="entry name" value="Cell growth inhibitor/plasmid maintenance toxic component"/>
    <property type="match status" value="1"/>
</dbReference>
<sequence length="118" mass="12735">MNVTAGDIVIVDWRDALPKEANKRRPAIVVEDSDLFDPAYPNAILVPLTDDPKLAMPSLSVPIAPTPENGCPKASWAIAHHVTATSKQRIQTTTSRITDAQLAEIRRRIALSIGIDGG</sequence>
<dbReference type="Pfam" id="PF02452">
    <property type="entry name" value="PemK_toxin"/>
    <property type="match status" value="1"/>
</dbReference>
<dbReference type="InterPro" id="IPR011067">
    <property type="entry name" value="Plasmid_toxin/cell-grow_inhib"/>
</dbReference>
<reference evidence="1" key="1">
    <citation type="submission" date="2021-02" db="EMBL/GenBank/DDBJ databases">
        <title>Skermanella TT6 skin isolate.</title>
        <authorList>
            <person name="Lee K."/>
            <person name="Ganzorig M."/>
        </authorList>
    </citation>
    <scope>NUCLEOTIDE SEQUENCE</scope>
    <source>
        <strain evidence="1">TT6</strain>
    </source>
</reference>
<evidence type="ECO:0000313" key="2">
    <source>
        <dbReference type="Proteomes" id="UP000595197"/>
    </source>
</evidence>
<gene>
    <name evidence="1" type="ORF">IGS68_15660</name>
</gene>
<dbReference type="InterPro" id="IPR003477">
    <property type="entry name" value="PemK-like"/>
</dbReference>
<dbReference type="PANTHER" id="PTHR33988">
    <property type="entry name" value="ENDORIBONUCLEASE MAZF-RELATED"/>
    <property type="match status" value="1"/>
</dbReference>
<dbReference type="EMBL" id="CP067420">
    <property type="protein sequence ID" value="QQP87536.1"/>
    <property type="molecule type" value="Genomic_DNA"/>
</dbReference>
<organism evidence="1 2">
    <name type="scientific">Skermanella cutis</name>
    <dbReference type="NCBI Taxonomy" id="2775420"/>
    <lineage>
        <taxon>Bacteria</taxon>
        <taxon>Pseudomonadati</taxon>
        <taxon>Pseudomonadota</taxon>
        <taxon>Alphaproteobacteria</taxon>
        <taxon>Rhodospirillales</taxon>
        <taxon>Azospirillaceae</taxon>
        <taxon>Skermanella</taxon>
    </lineage>
</organism>
<protein>
    <submittedName>
        <fullName evidence="1">Type II toxin-antitoxin system PemK/MazF family toxin</fullName>
    </submittedName>
</protein>
<keyword evidence="2" id="KW-1185">Reference proteome</keyword>